<evidence type="ECO:0000313" key="7">
    <source>
        <dbReference type="Proteomes" id="UP000887575"/>
    </source>
</evidence>
<dbReference type="InterPro" id="IPR047131">
    <property type="entry name" value="RBFOX1-like"/>
</dbReference>
<accession>A0AAF3J7Q1</accession>
<keyword evidence="2 4" id="KW-0694">RNA-binding</keyword>
<evidence type="ECO:0000259" key="6">
    <source>
        <dbReference type="PROSITE" id="PS50102"/>
    </source>
</evidence>
<dbReference type="SMART" id="SM00360">
    <property type="entry name" value="RRM"/>
    <property type="match status" value="1"/>
</dbReference>
<dbReference type="Gene3D" id="3.30.70.330">
    <property type="match status" value="1"/>
</dbReference>
<evidence type="ECO:0000313" key="8">
    <source>
        <dbReference type="WBParaSite" id="MBELARI_LOCUS21453"/>
    </source>
</evidence>
<dbReference type="InterPro" id="IPR000504">
    <property type="entry name" value="RRM_dom"/>
</dbReference>
<dbReference type="Proteomes" id="UP000887575">
    <property type="component" value="Unassembled WGS sequence"/>
</dbReference>
<sequence>MDKWSSKLNSATENEEKSNKLEQTPVTIAIDDDASSPEDTSSCRIFISNIPFSWTEKELREFLKDYEPVEEVEIVYNERGSKGFGFATINDQARCFQARVNLNHKVIDGRRVEVRRAHKIKKARNVPSPSSLIQMPDTSSPPIQELNLPSFTAQWQQAMYFQSLMSPGGLNLLNNPFLAMNLIQASLQNAVMTSRQNSLEPFKWPFLPPAIPPMFGLNQGIAPNIGLNSFPMMNGAIIGSDHGMLPKPLGLVGPGFSFGLSDVLPHSNDLLLSGQSVSTSHFASSMNRRNSEQEIALGSEAIGPIHSKRERTPRDSQNYWTTDRQKRRSGSYSSPSRNTRRSSRWDRP</sequence>
<dbReference type="PANTHER" id="PTHR15597">
    <property type="entry name" value="ATAXIN 2-BINDING PROTEIN 1-RELATED"/>
    <property type="match status" value="1"/>
</dbReference>
<dbReference type="InterPro" id="IPR035979">
    <property type="entry name" value="RBD_domain_sf"/>
</dbReference>
<evidence type="ECO:0000256" key="3">
    <source>
        <dbReference type="ARBA" id="ARBA00023242"/>
    </source>
</evidence>
<evidence type="ECO:0000256" key="4">
    <source>
        <dbReference type="PROSITE-ProRule" id="PRU00176"/>
    </source>
</evidence>
<dbReference type="InterPro" id="IPR012677">
    <property type="entry name" value="Nucleotide-bd_a/b_plait_sf"/>
</dbReference>
<proteinExistence type="predicted"/>
<feature type="region of interest" description="Disordered" evidence="5">
    <location>
        <begin position="295"/>
        <end position="348"/>
    </location>
</feature>
<dbReference type="GO" id="GO:0005634">
    <property type="term" value="C:nucleus"/>
    <property type="evidence" value="ECO:0007669"/>
    <property type="project" value="UniProtKB-SubCell"/>
</dbReference>
<organism evidence="7 8">
    <name type="scientific">Mesorhabditis belari</name>
    <dbReference type="NCBI Taxonomy" id="2138241"/>
    <lineage>
        <taxon>Eukaryota</taxon>
        <taxon>Metazoa</taxon>
        <taxon>Ecdysozoa</taxon>
        <taxon>Nematoda</taxon>
        <taxon>Chromadorea</taxon>
        <taxon>Rhabditida</taxon>
        <taxon>Rhabditina</taxon>
        <taxon>Rhabditomorpha</taxon>
        <taxon>Rhabditoidea</taxon>
        <taxon>Rhabditidae</taxon>
        <taxon>Mesorhabditinae</taxon>
        <taxon>Mesorhabditis</taxon>
    </lineage>
</organism>
<dbReference type="GO" id="GO:0007399">
    <property type="term" value="P:nervous system development"/>
    <property type="evidence" value="ECO:0007669"/>
    <property type="project" value="InterPro"/>
</dbReference>
<reference evidence="8" key="1">
    <citation type="submission" date="2024-02" db="UniProtKB">
        <authorList>
            <consortium name="WormBaseParasite"/>
        </authorList>
    </citation>
    <scope>IDENTIFICATION</scope>
</reference>
<keyword evidence="3" id="KW-0539">Nucleus</keyword>
<comment type="subcellular location">
    <subcellularLocation>
        <location evidence="1">Nucleus</location>
    </subcellularLocation>
</comment>
<keyword evidence="7" id="KW-1185">Reference proteome</keyword>
<dbReference type="Pfam" id="PF00076">
    <property type="entry name" value="RRM_1"/>
    <property type="match status" value="1"/>
</dbReference>
<dbReference type="PROSITE" id="PS50102">
    <property type="entry name" value="RRM"/>
    <property type="match status" value="1"/>
</dbReference>
<evidence type="ECO:0000256" key="2">
    <source>
        <dbReference type="ARBA" id="ARBA00022884"/>
    </source>
</evidence>
<dbReference type="GO" id="GO:0000381">
    <property type="term" value="P:regulation of alternative mRNA splicing, via spliceosome"/>
    <property type="evidence" value="ECO:0007669"/>
    <property type="project" value="InterPro"/>
</dbReference>
<feature type="compositionally biased region" description="Polar residues" evidence="5">
    <location>
        <begin position="1"/>
        <end position="12"/>
    </location>
</feature>
<dbReference type="WBParaSite" id="MBELARI_LOCUS21453">
    <property type="protein sequence ID" value="MBELARI_LOCUS21453"/>
    <property type="gene ID" value="MBELARI_LOCUS21453"/>
</dbReference>
<name>A0AAF3J7Q1_9BILA</name>
<feature type="domain" description="RRM" evidence="6">
    <location>
        <begin position="43"/>
        <end position="119"/>
    </location>
</feature>
<dbReference type="PANTHER" id="PTHR15597:SF44">
    <property type="entry name" value="PIP-1"/>
    <property type="match status" value="1"/>
</dbReference>
<protein>
    <recommendedName>
        <fullName evidence="6">RRM domain-containing protein</fullName>
    </recommendedName>
</protein>
<dbReference type="SUPFAM" id="SSF54928">
    <property type="entry name" value="RNA-binding domain, RBD"/>
    <property type="match status" value="1"/>
</dbReference>
<dbReference type="GO" id="GO:0003729">
    <property type="term" value="F:mRNA binding"/>
    <property type="evidence" value="ECO:0007669"/>
    <property type="project" value="TreeGrafter"/>
</dbReference>
<dbReference type="GO" id="GO:0005737">
    <property type="term" value="C:cytoplasm"/>
    <property type="evidence" value="ECO:0007669"/>
    <property type="project" value="TreeGrafter"/>
</dbReference>
<evidence type="ECO:0000256" key="5">
    <source>
        <dbReference type="SAM" id="MobiDB-lite"/>
    </source>
</evidence>
<dbReference type="AlphaFoldDB" id="A0AAF3J7Q1"/>
<evidence type="ECO:0000256" key="1">
    <source>
        <dbReference type="ARBA" id="ARBA00004123"/>
    </source>
</evidence>
<feature type="region of interest" description="Disordered" evidence="5">
    <location>
        <begin position="1"/>
        <end position="39"/>
    </location>
</feature>